<dbReference type="SMART" id="SM00456">
    <property type="entry name" value="WW"/>
    <property type="match status" value="1"/>
</dbReference>
<dbReference type="Pfam" id="PF04427">
    <property type="entry name" value="Brix"/>
    <property type="match status" value="1"/>
</dbReference>
<feature type="domain" description="WW" evidence="6">
    <location>
        <begin position="17"/>
        <end position="51"/>
    </location>
</feature>
<feature type="compositionally biased region" description="Low complexity" evidence="5">
    <location>
        <begin position="476"/>
        <end position="492"/>
    </location>
</feature>
<dbReference type="InterPro" id="IPR007109">
    <property type="entry name" value="Brix"/>
</dbReference>
<evidence type="ECO:0000313" key="9">
    <source>
        <dbReference type="Proteomes" id="UP000053095"/>
    </source>
</evidence>
<sequence length="923" mass="100030">MAAEEPQDSAGPSSPPPPLPEGWLAQWEGVSRKWYYVQRATGKSQWDIPTEPVILTPSTTPGSIGAGPTQAPNTRARRSSQSLSPQTLAAESPDLSASSTSTSRGFFSGSATNTAKPSLSGVLGSGGNSAITQIADRVIGRIAKDFVPGKHGSQSSSPSHGGYGSGHNTVQSQAGHNSYGYASTGQSGAYTGNAPQYHPQGQAGSQQNDFSQHAPAGSSAYSPQYHAGQAAPPNQFSMNPGPHPPWPTQNSFSQNPHPAYQQTDHYGQPAGNIPPQPEWQSSAHPPVPHSTKPGSQPPQLTSHNPSAITGSHPQPNNTYQPPYQQQVPQHLNQQGPNPYGHGQYPHHQQNLHGNPIGGPMQPGQQPPQPYATNFQQHPVPGSQQPSPYHANSGAPAPPPGISKFQNNSPISQLNAGPQGNTFQPQPPPGQLPQHNNLTSPPNQYPPNNIPNNPPSHNPAFAVELPDNQIMNMQNRQPSQQQYGQQQQTYSQPGLPPKPHQQPPPNSMGMDVGPGPTPMRHTPTDPSFVSGPWTSPPANANHHYPPNSTQLERDKMASVYKSISKKKQERLVADQVSEDEDMDMNDLMDEEFSESDDDDDEIEESAGNSVNGQQAAKNEGFMPKTRVLMLTSRGVTHRHRYLLSDLSALLPHTHKENKLDTKKSGGYNMLLNSLAELHSCNVVFFLEARKRGQDLYLWLSRPPNGPTIKFSVTNLHTMGEMGTGFAGNCLKGGRGVVVFDKSFDEKGPEAVGQTTGTEYRGLIREMLRKVFCVPKRGVKGMKPFIDRIIGVFGVDGKIWIRVYEIRESEAASKNKDGQAEDKKAAPKGAKTSTSGPEVSLVEIGPRFVLTPIVILEGSFGGPVIYENKEYVSPNQVRRDIRLEKASRYAQRRDVQADHEVKKSSLGLGKEGRKRNALDTREVFA</sequence>
<dbReference type="Proteomes" id="UP000053095">
    <property type="component" value="Unassembled WGS sequence"/>
</dbReference>
<feature type="compositionally biased region" description="Polar residues" evidence="5">
    <location>
        <begin position="79"/>
        <end position="89"/>
    </location>
</feature>
<feature type="compositionally biased region" description="Polar residues" evidence="5">
    <location>
        <begin position="403"/>
        <end position="422"/>
    </location>
</feature>
<dbReference type="PROSITE" id="PS50020">
    <property type="entry name" value="WW_DOMAIN_2"/>
    <property type="match status" value="1"/>
</dbReference>
<keyword evidence="9" id="KW-1185">Reference proteome</keyword>
<protein>
    <recommendedName>
        <fullName evidence="10">WW domain-containing protein</fullName>
    </recommendedName>
</protein>
<evidence type="ECO:0000256" key="4">
    <source>
        <dbReference type="ARBA" id="ARBA00023242"/>
    </source>
</evidence>
<accession>A0A478ECB6</accession>
<dbReference type="AlphaFoldDB" id="A0A478ECB6"/>
<dbReference type="GO" id="GO:0005730">
    <property type="term" value="C:nucleolus"/>
    <property type="evidence" value="ECO:0007669"/>
    <property type="project" value="UniProtKB-SubCell"/>
</dbReference>
<dbReference type="PANTHER" id="PTHR13634">
    <property type="entry name" value="RIBOSOME BIOGENESIS PROTEIN BRIX"/>
    <property type="match status" value="1"/>
</dbReference>
<evidence type="ECO:0000256" key="1">
    <source>
        <dbReference type="ARBA" id="ARBA00004604"/>
    </source>
</evidence>
<feature type="region of interest" description="Disordered" evidence="5">
    <location>
        <begin position="1"/>
        <end position="23"/>
    </location>
</feature>
<dbReference type="SMART" id="SM00879">
    <property type="entry name" value="Brix"/>
    <property type="match status" value="1"/>
</dbReference>
<feature type="compositionally biased region" description="Pro residues" evidence="5">
    <location>
        <begin position="493"/>
        <end position="505"/>
    </location>
</feature>
<feature type="compositionally biased region" description="Polar residues" evidence="5">
    <location>
        <begin position="292"/>
        <end position="312"/>
    </location>
</feature>
<comment type="subcellular location">
    <subcellularLocation>
        <location evidence="1">Nucleus</location>
        <location evidence="1">Nucleolus</location>
    </subcellularLocation>
</comment>
<dbReference type="GO" id="GO:0000027">
    <property type="term" value="P:ribosomal large subunit assembly"/>
    <property type="evidence" value="ECO:0007669"/>
    <property type="project" value="TreeGrafter"/>
</dbReference>
<dbReference type="PROSITE" id="PS50833">
    <property type="entry name" value="BRIX"/>
    <property type="match status" value="1"/>
</dbReference>
<dbReference type="PANTHER" id="PTHR13634:SF0">
    <property type="entry name" value="RIBOSOME BIOGENESIS PROTEIN BRX1 HOMOLOG"/>
    <property type="match status" value="1"/>
</dbReference>
<feature type="compositionally biased region" description="Polar residues" evidence="5">
    <location>
        <begin position="248"/>
        <end position="265"/>
    </location>
</feature>
<dbReference type="Gene3D" id="2.20.70.10">
    <property type="match status" value="1"/>
</dbReference>
<dbReference type="InterPro" id="IPR001202">
    <property type="entry name" value="WW_dom"/>
</dbReference>
<dbReference type="Pfam" id="PF00397">
    <property type="entry name" value="WW"/>
    <property type="match status" value="1"/>
</dbReference>
<proteinExistence type="inferred from homology"/>
<evidence type="ECO:0000256" key="5">
    <source>
        <dbReference type="SAM" id="MobiDB-lite"/>
    </source>
</evidence>
<feature type="compositionally biased region" description="Polar residues" evidence="5">
    <location>
        <begin position="168"/>
        <end position="194"/>
    </location>
</feature>
<dbReference type="InterPro" id="IPR036020">
    <property type="entry name" value="WW_dom_sf"/>
</dbReference>
<dbReference type="SUPFAM" id="SSF51045">
    <property type="entry name" value="WW domain"/>
    <property type="match status" value="1"/>
</dbReference>
<feature type="region of interest" description="Disordered" evidence="5">
    <location>
        <begin position="810"/>
        <end position="835"/>
    </location>
</feature>
<name>A0A478ECB6_TALPI</name>
<feature type="compositionally biased region" description="Basic and acidic residues" evidence="5">
    <location>
        <begin position="892"/>
        <end position="901"/>
    </location>
</feature>
<evidence type="ECO:0008006" key="10">
    <source>
        <dbReference type="Google" id="ProtNLM"/>
    </source>
</evidence>
<dbReference type="GO" id="GO:0019843">
    <property type="term" value="F:rRNA binding"/>
    <property type="evidence" value="ECO:0007669"/>
    <property type="project" value="InterPro"/>
</dbReference>
<feature type="region of interest" description="Disordered" evidence="5">
    <location>
        <begin position="590"/>
        <end position="613"/>
    </location>
</feature>
<feature type="compositionally biased region" description="Low complexity" evidence="5">
    <location>
        <begin position="149"/>
        <end position="160"/>
    </location>
</feature>
<feature type="domain" description="Brix" evidence="7">
    <location>
        <begin position="624"/>
        <end position="859"/>
    </location>
</feature>
<keyword evidence="3" id="KW-0690">Ribosome biogenesis</keyword>
<feature type="compositionally biased region" description="Pro residues" evidence="5">
    <location>
        <begin position="442"/>
        <end position="456"/>
    </location>
</feature>
<feature type="compositionally biased region" description="Low complexity" evidence="5">
    <location>
        <begin position="313"/>
        <end position="329"/>
    </location>
</feature>
<dbReference type="PROSITE" id="PS01159">
    <property type="entry name" value="WW_DOMAIN_1"/>
    <property type="match status" value="1"/>
</dbReference>
<reference evidence="9" key="1">
    <citation type="journal article" date="2015" name="Genome Announc.">
        <title>Draft genome sequence of Talaromyces cellulolyticus strain Y-94, a source of lignocellulosic biomass-degrading enzymes.</title>
        <authorList>
            <person name="Fujii T."/>
            <person name="Koike H."/>
            <person name="Sawayama S."/>
            <person name="Yano S."/>
            <person name="Inoue H."/>
        </authorList>
    </citation>
    <scope>NUCLEOTIDE SEQUENCE [LARGE SCALE GENOMIC DNA]</scope>
    <source>
        <strain evidence="9">Y-94</strain>
    </source>
</reference>
<feature type="region of interest" description="Disordered" evidence="5">
    <location>
        <begin position="41"/>
        <end position="128"/>
    </location>
</feature>
<feature type="region of interest" description="Disordered" evidence="5">
    <location>
        <begin position="145"/>
        <end position="522"/>
    </location>
</feature>
<feature type="compositionally biased region" description="Acidic residues" evidence="5">
    <location>
        <begin position="590"/>
        <end position="603"/>
    </location>
</feature>
<dbReference type="GO" id="GO:0006364">
    <property type="term" value="P:rRNA processing"/>
    <property type="evidence" value="ECO:0007669"/>
    <property type="project" value="InterPro"/>
</dbReference>
<keyword evidence="4" id="KW-0539">Nucleus</keyword>
<comment type="similarity">
    <text evidence="2">Belongs to the BRX1 family.</text>
</comment>
<feature type="compositionally biased region" description="Basic and acidic residues" evidence="5">
    <location>
        <begin position="908"/>
        <end position="923"/>
    </location>
</feature>
<evidence type="ECO:0000256" key="2">
    <source>
        <dbReference type="ARBA" id="ARBA00006369"/>
    </source>
</evidence>
<gene>
    <name evidence="8" type="ORF">TCE0_044r17484</name>
</gene>
<evidence type="ECO:0000313" key="8">
    <source>
        <dbReference type="EMBL" id="GAM43012.1"/>
    </source>
</evidence>
<feature type="compositionally biased region" description="Polar residues" evidence="5">
    <location>
        <begin position="202"/>
        <end position="211"/>
    </location>
</feature>
<feature type="compositionally biased region" description="Polar residues" evidence="5">
    <location>
        <begin position="370"/>
        <end position="386"/>
    </location>
</feature>
<feature type="compositionally biased region" description="Low complexity" evidence="5">
    <location>
        <begin position="353"/>
        <end position="363"/>
    </location>
</feature>
<feature type="compositionally biased region" description="Low complexity" evidence="5">
    <location>
        <begin position="96"/>
        <end position="111"/>
    </location>
</feature>
<feature type="compositionally biased region" description="Basic and acidic residues" evidence="5">
    <location>
        <begin position="810"/>
        <end position="823"/>
    </location>
</feature>
<dbReference type="InterPro" id="IPR026532">
    <property type="entry name" value="BRX1"/>
</dbReference>
<dbReference type="EMBL" id="DF933840">
    <property type="protein sequence ID" value="GAM43012.1"/>
    <property type="molecule type" value="Genomic_DNA"/>
</dbReference>
<evidence type="ECO:0000259" key="7">
    <source>
        <dbReference type="PROSITE" id="PS50833"/>
    </source>
</evidence>
<feature type="region of interest" description="Disordered" evidence="5">
    <location>
        <begin position="892"/>
        <end position="923"/>
    </location>
</feature>
<evidence type="ECO:0000256" key="3">
    <source>
        <dbReference type="ARBA" id="ARBA00022517"/>
    </source>
</evidence>
<evidence type="ECO:0000259" key="6">
    <source>
        <dbReference type="PROSITE" id="PS50020"/>
    </source>
</evidence>
<organism evidence="8 9">
    <name type="scientific">Talaromyces pinophilus</name>
    <name type="common">Penicillium pinophilum</name>
    <dbReference type="NCBI Taxonomy" id="128442"/>
    <lineage>
        <taxon>Eukaryota</taxon>
        <taxon>Fungi</taxon>
        <taxon>Dikarya</taxon>
        <taxon>Ascomycota</taxon>
        <taxon>Pezizomycotina</taxon>
        <taxon>Eurotiomycetes</taxon>
        <taxon>Eurotiomycetidae</taxon>
        <taxon>Eurotiales</taxon>
        <taxon>Trichocomaceae</taxon>
        <taxon>Talaromyces</taxon>
        <taxon>Talaromyces sect. Talaromyces</taxon>
    </lineage>
</organism>